<organism evidence="2">
    <name type="scientific">Anguilla anguilla</name>
    <name type="common">European freshwater eel</name>
    <name type="synonym">Muraena anguilla</name>
    <dbReference type="NCBI Taxonomy" id="7936"/>
    <lineage>
        <taxon>Eukaryota</taxon>
        <taxon>Metazoa</taxon>
        <taxon>Chordata</taxon>
        <taxon>Craniata</taxon>
        <taxon>Vertebrata</taxon>
        <taxon>Euteleostomi</taxon>
        <taxon>Actinopterygii</taxon>
        <taxon>Neopterygii</taxon>
        <taxon>Teleostei</taxon>
        <taxon>Anguilliformes</taxon>
        <taxon>Anguillidae</taxon>
        <taxon>Anguilla</taxon>
    </lineage>
</organism>
<name>A0A0E9VB45_ANGAN</name>
<reference evidence="2" key="2">
    <citation type="journal article" date="2015" name="Fish Shellfish Immunol.">
        <title>Early steps in the European eel (Anguilla anguilla)-Vibrio vulnificus interaction in the gills: Role of the RtxA13 toxin.</title>
        <authorList>
            <person name="Callol A."/>
            <person name="Pajuelo D."/>
            <person name="Ebbesson L."/>
            <person name="Teles M."/>
            <person name="MacKenzie S."/>
            <person name="Amaro C."/>
        </authorList>
    </citation>
    <scope>NUCLEOTIDE SEQUENCE</scope>
</reference>
<protein>
    <submittedName>
        <fullName evidence="2">Uncharacterized protein</fullName>
    </submittedName>
</protein>
<evidence type="ECO:0000313" key="2">
    <source>
        <dbReference type="EMBL" id="JAH74433.1"/>
    </source>
</evidence>
<dbReference type="EMBL" id="GBXM01034144">
    <property type="protein sequence ID" value="JAH74433.1"/>
    <property type="molecule type" value="Transcribed_RNA"/>
</dbReference>
<keyword evidence="1" id="KW-1133">Transmembrane helix</keyword>
<reference evidence="2" key="1">
    <citation type="submission" date="2014-11" db="EMBL/GenBank/DDBJ databases">
        <authorList>
            <person name="Amaro Gonzalez C."/>
        </authorList>
    </citation>
    <scope>NUCLEOTIDE SEQUENCE</scope>
</reference>
<keyword evidence="1" id="KW-0472">Membrane</keyword>
<evidence type="ECO:0000256" key="1">
    <source>
        <dbReference type="SAM" id="Phobius"/>
    </source>
</evidence>
<feature type="transmembrane region" description="Helical" evidence="1">
    <location>
        <begin position="6"/>
        <end position="24"/>
    </location>
</feature>
<proteinExistence type="predicted"/>
<keyword evidence="1" id="KW-0812">Transmembrane</keyword>
<accession>A0A0E9VB45</accession>
<sequence>MLLSELYLHIVIISVCLYVYACVFV</sequence>
<dbReference type="AlphaFoldDB" id="A0A0E9VB45"/>